<dbReference type="GO" id="GO:0003677">
    <property type="term" value="F:DNA binding"/>
    <property type="evidence" value="ECO:0007669"/>
    <property type="project" value="UniProtKB-KW"/>
</dbReference>
<organism evidence="3 4">
    <name type="scientific">Thiobacter aerophilum</name>
    <dbReference type="NCBI Taxonomy" id="3121275"/>
    <lineage>
        <taxon>Bacteria</taxon>
        <taxon>Pseudomonadati</taxon>
        <taxon>Pseudomonadota</taxon>
        <taxon>Betaproteobacteria</taxon>
        <taxon>Burkholderiales</taxon>
        <taxon>Thiobacteraceae</taxon>
        <taxon>Thiobacter</taxon>
    </lineage>
</organism>
<dbReference type="SUPFAM" id="SSF46955">
    <property type="entry name" value="Putative DNA-binding domain"/>
    <property type="match status" value="1"/>
</dbReference>
<proteinExistence type="predicted"/>
<name>A0ABV0EB47_9BURK</name>
<dbReference type="Pfam" id="PF00376">
    <property type="entry name" value="MerR"/>
    <property type="match status" value="1"/>
</dbReference>
<keyword evidence="4" id="KW-1185">Reference proteome</keyword>
<dbReference type="InterPro" id="IPR047057">
    <property type="entry name" value="MerR_fam"/>
</dbReference>
<gene>
    <name evidence="3" type="ORF">V6E02_00895</name>
</gene>
<keyword evidence="1 3" id="KW-0238">DNA-binding</keyword>
<evidence type="ECO:0000313" key="3">
    <source>
        <dbReference type="EMBL" id="MEO1765779.1"/>
    </source>
</evidence>
<evidence type="ECO:0000256" key="1">
    <source>
        <dbReference type="ARBA" id="ARBA00023125"/>
    </source>
</evidence>
<evidence type="ECO:0000259" key="2">
    <source>
        <dbReference type="PROSITE" id="PS50937"/>
    </source>
</evidence>
<protein>
    <submittedName>
        <fullName evidence="3">MerR family DNA-binding transcriptional regulator</fullName>
    </submittedName>
</protein>
<dbReference type="SMART" id="SM00422">
    <property type="entry name" value="HTH_MERR"/>
    <property type="match status" value="1"/>
</dbReference>
<dbReference type="RefSeq" id="WP_347306231.1">
    <property type="nucleotide sequence ID" value="NZ_JBAJEX010000001.1"/>
</dbReference>
<dbReference type="Proteomes" id="UP001482231">
    <property type="component" value="Unassembled WGS sequence"/>
</dbReference>
<dbReference type="InterPro" id="IPR000551">
    <property type="entry name" value="MerR-type_HTH_dom"/>
</dbReference>
<dbReference type="InterPro" id="IPR009061">
    <property type="entry name" value="DNA-bd_dom_put_sf"/>
</dbReference>
<comment type="caution">
    <text evidence="3">The sequence shown here is derived from an EMBL/GenBank/DDBJ whole genome shotgun (WGS) entry which is preliminary data.</text>
</comment>
<dbReference type="PANTHER" id="PTHR30204">
    <property type="entry name" value="REDOX-CYCLING DRUG-SENSING TRANSCRIPTIONAL ACTIVATOR SOXR"/>
    <property type="match status" value="1"/>
</dbReference>
<feature type="domain" description="HTH merR-type" evidence="2">
    <location>
        <begin position="6"/>
        <end position="59"/>
    </location>
</feature>
<dbReference type="EMBL" id="JBAJEX010000001">
    <property type="protein sequence ID" value="MEO1765779.1"/>
    <property type="molecule type" value="Genomic_DNA"/>
</dbReference>
<dbReference type="PROSITE" id="PS50937">
    <property type="entry name" value="HTH_MERR_2"/>
    <property type="match status" value="1"/>
</dbReference>
<dbReference type="Gene3D" id="1.10.1660.10">
    <property type="match status" value="1"/>
</dbReference>
<reference evidence="3 4" key="1">
    <citation type="submission" date="2024-02" db="EMBL/GenBank/DDBJ databases">
        <title>New thermophilic sulfur-oxidizing bacteria from a hot springs of the Uzon caldera (Kamchatka, Russia).</title>
        <authorList>
            <person name="Dukat A.M."/>
            <person name="Elcheninov A.G."/>
            <person name="Frolov E.N."/>
        </authorList>
    </citation>
    <scope>NUCLEOTIDE SEQUENCE [LARGE SCALE GENOMIC DNA]</scope>
    <source>
        <strain evidence="3 4">AK1</strain>
    </source>
</reference>
<accession>A0ABV0EB47</accession>
<evidence type="ECO:0000313" key="4">
    <source>
        <dbReference type="Proteomes" id="UP001482231"/>
    </source>
</evidence>
<dbReference type="PRINTS" id="PR00040">
    <property type="entry name" value="HTHMERR"/>
</dbReference>
<sequence>MKAPATYTIGKLAAQAGVTADAVRYYEKEALLAPASRTSAGYRLYDGEALRRRHFAQAALAAAPGRHGQLDLFPCQG</sequence>
<dbReference type="PANTHER" id="PTHR30204:SF92">
    <property type="entry name" value="HTH-TYPE TRANSCRIPTIONAL REGULATOR ZNTR"/>
    <property type="match status" value="1"/>
</dbReference>